<comment type="subunit">
    <text evidence="3">Homodimer.</text>
</comment>
<dbReference type="PRINTS" id="PR00773">
    <property type="entry name" value="GRPEPROTEIN"/>
</dbReference>
<feature type="compositionally biased region" description="Polar residues" evidence="6">
    <location>
        <begin position="17"/>
        <end position="33"/>
    </location>
</feature>
<dbReference type="PANTHER" id="PTHR21237">
    <property type="entry name" value="GRPE PROTEIN"/>
    <property type="match status" value="1"/>
</dbReference>
<dbReference type="GO" id="GO:0051082">
    <property type="term" value="F:unfolded protein binding"/>
    <property type="evidence" value="ECO:0007669"/>
    <property type="project" value="TreeGrafter"/>
</dbReference>
<evidence type="ECO:0000256" key="1">
    <source>
        <dbReference type="ARBA" id="ARBA00009054"/>
    </source>
</evidence>
<dbReference type="InterPro" id="IPR013805">
    <property type="entry name" value="GrpE_CC"/>
</dbReference>
<dbReference type="RefSeq" id="WP_188681678.1">
    <property type="nucleotide sequence ID" value="NZ_BMNY01000003.1"/>
</dbReference>
<dbReference type="HAMAP" id="MF_01151">
    <property type="entry name" value="GrpE"/>
    <property type="match status" value="1"/>
</dbReference>
<dbReference type="GO" id="GO:0006457">
    <property type="term" value="P:protein folding"/>
    <property type="evidence" value="ECO:0007669"/>
    <property type="project" value="InterPro"/>
</dbReference>
<dbReference type="EMBL" id="BMNY01000003">
    <property type="protein sequence ID" value="GGM78213.1"/>
    <property type="molecule type" value="Genomic_DNA"/>
</dbReference>
<dbReference type="AlphaFoldDB" id="A0AA37BSC2"/>
<dbReference type="GO" id="GO:0000774">
    <property type="term" value="F:adenyl-nucleotide exchange factor activity"/>
    <property type="evidence" value="ECO:0007669"/>
    <property type="project" value="InterPro"/>
</dbReference>
<evidence type="ECO:0000256" key="6">
    <source>
        <dbReference type="SAM" id="MobiDB-lite"/>
    </source>
</evidence>
<dbReference type="Gene3D" id="3.90.20.20">
    <property type="match status" value="1"/>
</dbReference>
<gene>
    <name evidence="3 7" type="primary">grpE</name>
    <name evidence="7" type="ORF">GCM10007108_15460</name>
</gene>
<dbReference type="SUPFAM" id="SSF58014">
    <property type="entry name" value="Coiled-coil domain of nucleotide exchange factor GrpE"/>
    <property type="match status" value="1"/>
</dbReference>
<protein>
    <recommendedName>
        <fullName evidence="3 4">Protein GrpE</fullName>
    </recommendedName>
    <alternativeName>
        <fullName evidence="3">HSP-70 cofactor</fullName>
    </alternativeName>
</protein>
<feature type="region of interest" description="Disordered" evidence="6">
    <location>
        <begin position="1"/>
        <end position="33"/>
    </location>
</feature>
<evidence type="ECO:0000256" key="4">
    <source>
        <dbReference type="RuleBase" id="RU000639"/>
    </source>
</evidence>
<dbReference type="InterPro" id="IPR000740">
    <property type="entry name" value="GrpE"/>
</dbReference>
<keyword evidence="3 4" id="KW-0346">Stress response</keyword>
<dbReference type="InterPro" id="IPR009012">
    <property type="entry name" value="GrpE_head"/>
</dbReference>
<comment type="subcellular location">
    <subcellularLocation>
        <location evidence="3">Cytoplasm</location>
    </subcellularLocation>
</comment>
<comment type="function">
    <text evidence="3 4">Participates actively in the response to hyperosmotic and heat shock by preventing the aggregation of stress-denatured proteins, in association with DnaK and GrpE. It is the nucleotide exchange factor for DnaK and may function as a thermosensor. Unfolded proteins bind initially to DnaJ; upon interaction with the DnaJ-bound protein, DnaK hydrolyzes its bound ATP, resulting in the formation of a stable complex. GrpE releases ADP from DnaK; ATP binding to DnaK triggers the release of the substrate protein, thus completing the reaction cycle. Several rounds of ATP-dependent interactions between DnaJ, DnaK and GrpE are required for fully efficient folding.</text>
</comment>
<dbReference type="CDD" id="cd00446">
    <property type="entry name" value="GrpE"/>
    <property type="match status" value="1"/>
</dbReference>
<dbReference type="GO" id="GO:0042803">
    <property type="term" value="F:protein homodimerization activity"/>
    <property type="evidence" value="ECO:0007669"/>
    <property type="project" value="InterPro"/>
</dbReference>
<evidence type="ECO:0000313" key="8">
    <source>
        <dbReference type="Proteomes" id="UP000632195"/>
    </source>
</evidence>
<keyword evidence="8" id="KW-1185">Reference proteome</keyword>
<reference evidence="7" key="2">
    <citation type="submission" date="2022-09" db="EMBL/GenBank/DDBJ databases">
        <authorList>
            <person name="Sun Q."/>
            <person name="Ohkuma M."/>
        </authorList>
    </citation>
    <scope>NUCLEOTIDE SEQUENCE</scope>
    <source>
        <strain evidence="7">JCM 13583</strain>
    </source>
</reference>
<dbReference type="SUPFAM" id="SSF51064">
    <property type="entry name" value="Head domain of nucleotide exchange factor GrpE"/>
    <property type="match status" value="1"/>
</dbReference>
<dbReference type="PROSITE" id="PS01071">
    <property type="entry name" value="GRPE"/>
    <property type="match status" value="1"/>
</dbReference>
<proteinExistence type="inferred from homology"/>
<comment type="caution">
    <text evidence="7">The sequence shown here is derived from an EMBL/GenBank/DDBJ whole genome shotgun (WGS) entry which is preliminary data.</text>
</comment>
<dbReference type="GO" id="GO:0051087">
    <property type="term" value="F:protein-folding chaperone binding"/>
    <property type="evidence" value="ECO:0007669"/>
    <property type="project" value="InterPro"/>
</dbReference>
<evidence type="ECO:0000256" key="3">
    <source>
        <dbReference type="HAMAP-Rule" id="MF_01151"/>
    </source>
</evidence>
<reference evidence="7" key="1">
    <citation type="journal article" date="2014" name="Int. J. Syst. Evol. Microbiol.">
        <title>Complete genome sequence of Corynebacterium casei LMG S-19264T (=DSM 44701T), isolated from a smear-ripened cheese.</title>
        <authorList>
            <consortium name="US DOE Joint Genome Institute (JGI-PGF)"/>
            <person name="Walter F."/>
            <person name="Albersmeier A."/>
            <person name="Kalinowski J."/>
            <person name="Ruckert C."/>
        </authorList>
    </citation>
    <scope>NUCLEOTIDE SEQUENCE</scope>
    <source>
        <strain evidence="7">JCM 13583</strain>
    </source>
</reference>
<keyword evidence="2 3" id="KW-0143">Chaperone</keyword>
<evidence type="ECO:0000256" key="2">
    <source>
        <dbReference type="ARBA" id="ARBA00023186"/>
    </source>
</evidence>
<evidence type="ECO:0000256" key="5">
    <source>
        <dbReference type="RuleBase" id="RU004478"/>
    </source>
</evidence>
<dbReference type="Proteomes" id="UP000632195">
    <property type="component" value="Unassembled WGS sequence"/>
</dbReference>
<name>A0AA37BSC2_9ARCH</name>
<accession>A0AA37BSC2</accession>
<dbReference type="GO" id="GO:0005737">
    <property type="term" value="C:cytoplasm"/>
    <property type="evidence" value="ECO:0007669"/>
    <property type="project" value="UniProtKB-SubCell"/>
</dbReference>
<evidence type="ECO:0000313" key="7">
    <source>
        <dbReference type="EMBL" id="GGM78213.1"/>
    </source>
</evidence>
<dbReference type="Pfam" id="PF01025">
    <property type="entry name" value="GrpE"/>
    <property type="match status" value="1"/>
</dbReference>
<comment type="similarity">
    <text evidence="1 3 5">Belongs to the GrpE family.</text>
</comment>
<dbReference type="Gene3D" id="2.30.22.10">
    <property type="entry name" value="Head domain of nucleotide exchange factor GrpE"/>
    <property type="match status" value="1"/>
</dbReference>
<sequence>MNSASRRIASPIETEMRNSQLRNMERNSNSVRQMNEEISRLRQRESELVQYVARQRADLENFIKAKEREVSMQVRNAGREVIKALLPFLDSLEAAQRSDQTGQMKALYDQVINILSSFGFRVIEAKGKKFNPYVHEAIAVTSSDEDGNVLEEVQRGYMLNDEVLRTSKVVVGKR</sequence>
<dbReference type="PANTHER" id="PTHR21237:SF23">
    <property type="entry name" value="GRPE PROTEIN HOMOLOG, MITOCHONDRIAL"/>
    <property type="match status" value="1"/>
</dbReference>
<organism evidence="7 8">
    <name type="scientific">Thermogymnomonas acidicola</name>
    <dbReference type="NCBI Taxonomy" id="399579"/>
    <lineage>
        <taxon>Archaea</taxon>
        <taxon>Methanobacteriati</taxon>
        <taxon>Thermoplasmatota</taxon>
        <taxon>Thermoplasmata</taxon>
        <taxon>Thermoplasmatales</taxon>
        <taxon>Thermogymnomonas</taxon>
    </lineage>
</organism>
<keyword evidence="3" id="KW-0963">Cytoplasm</keyword>